<feature type="transmembrane region" description="Helical" evidence="1">
    <location>
        <begin position="50"/>
        <end position="68"/>
    </location>
</feature>
<keyword evidence="1" id="KW-0472">Membrane</keyword>
<name>A0A151JGA6_9VIBR</name>
<feature type="transmembrane region" description="Helical" evidence="1">
    <location>
        <begin position="7"/>
        <end position="30"/>
    </location>
</feature>
<dbReference type="AlphaFoldDB" id="A0A151JGA6"/>
<keyword evidence="1" id="KW-1133">Transmembrane helix</keyword>
<evidence type="ECO:0000313" key="2">
    <source>
        <dbReference type="EMBL" id="KYN24722.1"/>
    </source>
</evidence>
<reference evidence="3" key="1">
    <citation type="submission" date="2015-12" db="EMBL/GenBank/DDBJ databases">
        <authorList>
            <person name="Tarr C.L."/>
            <person name="Gladney L.M."/>
        </authorList>
    </citation>
    <scope>NUCLEOTIDE SEQUENCE [LARGE SCALE GENOMIC DNA]</scope>
    <source>
        <strain evidence="3">2756-81</strain>
    </source>
</reference>
<keyword evidence="1" id="KW-0812">Transmembrane</keyword>
<sequence>MLCSEVVVLFLVSFLCGLLGILFGFLFLGRFVDQATAQAFFTTTSEFGNYGTWLASVSGFVTLLLLIYQNSKLSKRQDDLDLKEQTIDANKNIEKYNSLIFVLSQHYVDKSNEFRTIYRLLEKAYETKNKDVVFSSWVKMFKENRHVSNNGLFMSMISRELFKLDAQDLYQIFHYFCLSRQEVTSKLEISLSLGVFSQNIISSPEFKLHQKEYDQVIINECIGNFCRELHSNNTRILINTYIDGLDEIKSEFERLYSIYNVSSQNSPQQKETILAMRSLISVKLVAIIGKYFVLLELLAKEVTLLEECLIRIESSFGQHLDKKYSNLPRRDAVLIKNIKRDRSPQKLSSLDVILFELFSSKNSG</sequence>
<dbReference type="Proteomes" id="UP000075349">
    <property type="component" value="Unassembled WGS sequence"/>
</dbReference>
<gene>
    <name evidence="2" type="ORF">AUQ44_02215</name>
</gene>
<dbReference type="EMBL" id="LOMK01000001">
    <property type="protein sequence ID" value="KYN24722.1"/>
    <property type="molecule type" value="Genomic_DNA"/>
</dbReference>
<evidence type="ECO:0008006" key="4">
    <source>
        <dbReference type="Google" id="ProtNLM"/>
    </source>
</evidence>
<protein>
    <recommendedName>
        <fullName evidence="4">Phage abortive infection protein</fullName>
    </recommendedName>
</protein>
<evidence type="ECO:0000313" key="3">
    <source>
        <dbReference type="Proteomes" id="UP000075349"/>
    </source>
</evidence>
<comment type="caution">
    <text evidence="2">The sequence shown here is derived from an EMBL/GenBank/DDBJ whole genome shotgun (WGS) entry which is preliminary data.</text>
</comment>
<accession>A0A151JGA6</accession>
<evidence type="ECO:0000256" key="1">
    <source>
        <dbReference type="SAM" id="Phobius"/>
    </source>
</evidence>
<organism evidence="2 3">
    <name type="scientific">Vibrio cidicii</name>
    <dbReference type="NCBI Taxonomy" id="1763883"/>
    <lineage>
        <taxon>Bacteria</taxon>
        <taxon>Pseudomonadati</taxon>
        <taxon>Pseudomonadota</taxon>
        <taxon>Gammaproteobacteria</taxon>
        <taxon>Vibrionales</taxon>
        <taxon>Vibrionaceae</taxon>
        <taxon>Vibrio</taxon>
    </lineage>
</organism>
<proteinExistence type="predicted"/>